<dbReference type="PANTHER" id="PTHR46093">
    <property type="entry name" value="ACYL-COA-BINDING DOMAIN-CONTAINING PROTEIN 5"/>
    <property type="match status" value="1"/>
</dbReference>
<proteinExistence type="predicted"/>
<dbReference type="EMBL" id="JAWIZZ010000040">
    <property type="protein sequence ID" value="KAK5780526.1"/>
    <property type="molecule type" value="Genomic_DNA"/>
</dbReference>
<comment type="caution">
    <text evidence="4">The sequence shown here is derived from an EMBL/GenBank/DDBJ whole genome shotgun (WGS) entry which is preliminary data.</text>
</comment>
<dbReference type="SUPFAM" id="SSF117281">
    <property type="entry name" value="Kelch motif"/>
    <property type="match status" value="2"/>
</dbReference>
<dbReference type="Proteomes" id="UP001306508">
    <property type="component" value="Unassembled WGS sequence"/>
</dbReference>
<evidence type="ECO:0000256" key="3">
    <source>
        <dbReference type="SAM" id="MobiDB-lite"/>
    </source>
</evidence>
<keyword evidence="5" id="KW-1185">Reference proteome</keyword>
<evidence type="ECO:0000313" key="5">
    <source>
        <dbReference type="Proteomes" id="UP001306508"/>
    </source>
</evidence>
<sequence length="917" mass="104388">MPQTEPFQEPQLKSEEDKELNDHSPDPSFETSKYKSIPYFSNYYPIIDTREQYKRNINNLYAQTNYFNNTSLLEKDDVLFSKKHHSTGSSKRTEYLLKKYYETKRSTFDNSFSGSDHNSSLHQTHDDSVVDGISNSNNKVDNNTSHNNSASNIINKPDLQNLQKERNMSLLYVDEFLKSSPDELCNSFIDSKFNPISNPFMISTDPIQLDNQIPCNIKSISSYLKYMEQLRTVMDTDNNEINKRRLWVPMHNKNVQENVIEPKIVDSKIIPCPSSKPFISMDFNNIPKYENTTIINSSTLTGENYIVNLYGPHSGIMSSPSIYAENKLPSFIYHCSVAINDEIFIFGGLVPSYRYNEEAPNLNDFDVDGIKYLPPPLLDEILNNPCMIANPFVYIVTTTTNHVRRAPLLGQLPPNLICATATVLNERYIFLFGGIEVKTKTNFNPIMGKYSIEKKAFVNNIGYIFDTKTSYFTKIEILLDGDSSSLGTITNFAPRFGHAQVSIDFNDSCNFSINSSLSSSYENGNGDETLRSSPSSHHQISSILIFGGYTQIGHKECVATNDLWRIDIPITMLNKRDSIKFETTATAHLIMDENKSGNMKLPPKRAFMGYSLMNRVPYSNNINVERSTFMNLANVLKTVGIKERHDEDGSLIKINRDCDLLEGLESTFSESTNQRKNKKITQQASFGNNEDHIQTNENYMKSNESNFLFNNWFHKNSDDSNACKTFLIHGGSNNTNIYSDLWWFNFDSYKWENMDLYGKTTCSNDQDSSFVPIKLGLVGHSLSVNCGILSLDGGLNENDVDILYNNKSIELNPKISLYDDTIKLDNLSSKCFDLSTQCLFDRKIVHYCDDDLESNSITVNVVSPFDHYMPTFFGTNGVYANGKLVIIGGIYCKRKKIKNLYLRGTMLYAIPMRYDPS</sequence>
<evidence type="ECO:0000256" key="2">
    <source>
        <dbReference type="ARBA" id="ARBA00022737"/>
    </source>
</evidence>
<name>A0AAN7ZY56_9SACH</name>
<keyword evidence="1" id="KW-0880">Kelch repeat</keyword>
<evidence type="ECO:0000313" key="4">
    <source>
        <dbReference type="EMBL" id="KAK5780526.1"/>
    </source>
</evidence>
<feature type="region of interest" description="Disordered" evidence="3">
    <location>
        <begin position="112"/>
        <end position="154"/>
    </location>
</feature>
<accession>A0AAN7ZY56</accession>
<feature type="region of interest" description="Disordered" evidence="3">
    <location>
        <begin position="1"/>
        <end position="32"/>
    </location>
</feature>
<reference evidence="5" key="1">
    <citation type="submission" date="2023-07" db="EMBL/GenBank/DDBJ databases">
        <title>A draft genome of Kazachstania heterogenica Y-27499.</title>
        <authorList>
            <person name="Donic C."/>
            <person name="Kralova J.S."/>
            <person name="Fidel L."/>
            <person name="Ben-Dor S."/>
            <person name="Jung S."/>
        </authorList>
    </citation>
    <scope>NUCLEOTIDE SEQUENCE [LARGE SCALE GENOMIC DNA]</scope>
    <source>
        <strain evidence="5">Y27499</strain>
    </source>
</reference>
<gene>
    <name evidence="4" type="ORF">RI543_001645</name>
</gene>
<protein>
    <submittedName>
        <fullName evidence="4">Uncharacterized protein</fullName>
    </submittedName>
</protein>
<keyword evidence="2" id="KW-0677">Repeat</keyword>
<feature type="compositionally biased region" description="Polar residues" evidence="3">
    <location>
        <begin position="112"/>
        <end position="122"/>
    </location>
</feature>
<feature type="compositionally biased region" description="Polar residues" evidence="3">
    <location>
        <begin position="133"/>
        <end position="154"/>
    </location>
</feature>
<dbReference type="Gene3D" id="2.120.10.80">
    <property type="entry name" value="Kelch-type beta propeller"/>
    <property type="match status" value="2"/>
</dbReference>
<evidence type="ECO:0000256" key="1">
    <source>
        <dbReference type="ARBA" id="ARBA00022441"/>
    </source>
</evidence>
<feature type="compositionally biased region" description="Basic and acidic residues" evidence="3">
    <location>
        <begin position="12"/>
        <end position="25"/>
    </location>
</feature>
<dbReference type="PANTHER" id="PTHR46093:SF18">
    <property type="entry name" value="FIBRONECTIN TYPE-III DOMAIN-CONTAINING PROTEIN"/>
    <property type="match status" value="1"/>
</dbReference>
<dbReference type="AlphaFoldDB" id="A0AAN7ZY56"/>
<dbReference type="InterPro" id="IPR015915">
    <property type="entry name" value="Kelch-typ_b-propeller"/>
</dbReference>
<organism evidence="4 5">
    <name type="scientific">Arxiozyma heterogenica</name>
    <dbReference type="NCBI Taxonomy" id="278026"/>
    <lineage>
        <taxon>Eukaryota</taxon>
        <taxon>Fungi</taxon>
        <taxon>Dikarya</taxon>
        <taxon>Ascomycota</taxon>
        <taxon>Saccharomycotina</taxon>
        <taxon>Saccharomycetes</taxon>
        <taxon>Saccharomycetales</taxon>
        <taxon>Saccharomycetaceae</taxon>
        <taxon>Arxiozyma</taxon>
    </lineage>
</organism>